<evidence type="ECO:0000313" key="1">
    <source>
        <dbReference type="EMBL" id="NEX64799.1"/>
    </source>
</evidence>
<evidence type="ECO:0000313" key="2">
    <source>
        <dbReference type="Proteomes" id="UP000482155"/>
    </source>
</evidence>
<organism evidence="1 2">
    <name type="scientific">Noviherbaspirillum galbum</name>
    <dbReference type="NCBI Taxonomy" id="2709383"/>
    <lineage>
        <taxon>Bacteria</taxon>
        <taxon>Pseudomonadati</taxon>
        <taxon>Pseudomonadota</taxon>
        <taxon>Betaproteobacteria</taxon>
        <taxon>Burkholderiales</taxon>
        <taxon>Oxalobacteraceae</taxon>
        <taxon>Noviherbaspirillum</taxon>
    </lineage>
</organism>
<accession>A0A6B3SZW5</accession>
<dbReference type="NCBIfam" id="TIGR03347">
    <property type="entry name" value="VI_chp_1"/>
    <property type="match status" value="1"/>
</dbReference>
<dbReference type="PANTHER" id="PTHR35564">
    <property type="match status" value="1"/>
</dbReference>
<gene>
    <name evidence="1" type="primary">tssG</name>
    <name evidence="1" type="ORF">G3574_27275</name>
</gene>
<dbReference type="Pfam" id="PF06996">
    <property type="entry name" value="T6SS_TssG"/>
    <property type="match status" value="1"/>
</dbReference>
<proteinExistence type="predicted"/>
<comment type="caution">
    <text evidence="1">The sequence shown here is derived from an EMBL/GenBank/DDBJ whole genome shotgun (WGS) entry which is preliminary data.</text>
</comment>
<dbReference type="PANTHER" id="PTHR35564:SF4">
    <property type="entry name" value="CYTOPLASMIC PROTEIN"/>
    <property type="match status" value="1"/>
</dbReference>
<sequence>MSLLRDAPHDFDLFQAISILERSEPARQAVGTSLGIDEAVRLGGQVSLGFAASDISSLAESERPGPPLTLKSSAFSLAGAQGPLPLAFTEMLLERQRLRDHAGLDFLDIFQQRVLGFFYRGRRKHHLALSAGDVAGAPLVRSLDALSGLGRMEGARAPGGELAWLRHAGVQGAAPRSMASLLAVVRDRMGVHFSGRQFVGGWNALAKEEQASLHGRKPPAGNQARLGMGACLGARAWDQGAAMELTAAPLPTPLFSSLLPGGDAYALLGWLVARHLQRDIRVVVKLDLKDSPATRLDGKSALPPRLGLSAWLCSPGGGARAGKPYQTPCFALRPDAASPNGQSTPEGS</sequence>
<dbReference type="EMBL" id="JAAIVB010000085">
    <property type="protein sequence ID" value="NEX64799.1"/>
    <property type="molecule type" value="Genomic_DNA"/>
</dbReference>
<dbReference type="Proteomes" id="UP000482155">
    <property type="component" value="Unassembled WGS sequence"/>
</dbReference>
<reference evidence="1 2" key="1">
    <citation type="submission" date="2020-02" db="EMBL/GenBank/DDBJ databases">
        <authorList>
            <person name="Kim M.K."/>
        </authorList>
    </citation>
    <scope>NUCLEOTIDE SEQUENCE [LARGE SCALE GENOMIC DNA]</scope>
    <source>
        <strain evidence="1 2">17J57-3</strain>
    </source>
</reference>
<protein>
    <submittedName>
        <fullName evidence="1">Type VI secretion system baseplate subunit TssG</fullName>
    </submittedName>
</protein>
<keyword evidence="2" id="KW-1185">Reference proteome</keyword>
<dbReference type="AlphaFoldDB" id="A0A6B3SZW5"/>
<dbReference type="InterPro" id="IPR010732">
    <property type="entry name" value="T6SS_TssG-like"/>
</dbReference>
<name>A0A6B3SZW5_9BURK</name>